<dbReference type="PANTHER" id="PTHR42060:SF1">
    <property type="entry name" value="NHL REPEAT-CONTAINING PROTEIN"/>
    <property type="match status" value="1"/>
</dbReference>
<accession>A0A3G1IHJ8</accession>
<dbReference type="InterPro" id="IPR011042">
    <property type="entry name" value="6-blade_b-propeller_TolB-like"/>
</dbReference>
<feature type="signal peptide" evidence="1">
    <location>
        <begin position="1"/>
        <end position="18"/>
    </location>
</feature>
<reference evidence="2" key="1">
    <citation type="journal article" date="2017" name="Chem. Commun. (Camb.)">
        <title>Genetic and chemical characterisation of the cornexistin pathway provides further insight into maleidride biosynthesis.</title>
        <authorList>
            <person name="Williams K."/>
            <person name="Szwalbe A.J."/>
            <person name="Dickson C."/>
            <person name="Desson T.R."/>
            <person name="Mulholland N.P."/>
            <person name="Vincent J.L."/>
            <person name="Clough J.M."/>
            <person name="Bailey A.M."/>
            <person name="Butts C.P."/>
            <person name="Willis C.L."/>
            <person name="Simpson T.J."/>
            <person name="Cox R.J."/>
        </authorList>
    </citation>
    <scope>NUCLEOTIDE SEQUENCE</scope>
</reference>
<evidence type="ECO:0000256" key="1">
    <source>
        <dbReference type="SAM" id="SignalP"/>
    </source>
</evidence>
<dbReference type="PANTHER" id="PTHR42060">
    <property type="entry name" value="NHL REPEAT-CONTAINING PROTEIN-RELATED"/>
    <property type="match status" value="1"/>
</dbReference>
<organism evidence="2">
    <name type="scientific">Paecilomyces divaricatus</name>
    <name type="common">Penicillium divaricatum</name>
    <dbReference type="NCBI Taxonomy" id="644132"/>
    <lineage>
        <taxon>Eukaryota</taxon>
        <taxon>Fungi</taxon>
        <taxon>Dikarya</taxon>
        <taxon>Ascomycota</taxon>
        <taxon>Pezizomycotina</taxon>
        <taxon>Eurotiomycetes</taxon>
        <taxon>Eurotiomycetidae</taxon>
        <taxon>Eurotiales</taxon>
        <taxon>Thermoascaceae</taxon>
        <taxon>Paecilomyces</taxon>
    </lineage>
</organism>
<name>A0A3G1IHJ8_PAEDI</name>
<dbReference type="AlphaFoldDB" id="A0A3G1IHJ8"/>
<proteinExistence type="predicted"/>
<dbReference type="Gene3D" id="2.120.10.30">
    <property type="entry name" value="TolB, C-terminal domain"/>
    <property type="match status" value="1"/>
</dbReference>
<keyword evidence="1" id="KW-0732">Signal</keyword>
<dbReference type="EMBL" id="MF197864">
    <property type="protein sequence ID" value="ASK38710.1"/>
    <property type="molecule type" value="Genomic_DNA"/>
</dbReference>
<evidence type="ECO:0000313" key="2">
    <source>
        <dbReference type="EMBL" id="ASK38710.1"/>
    </source>
</evidence>
<dbReference type="SMR" id="A0A3G1IHJ8"/>
<gene>
    <name evidence="2" type="primary">pvL7</name>
</gene>
<feature type="chain" id="PRO_5017924975" evidence="1">
    <location>
        <begin position="19"/>
        <end position="376"/>
    </location>
</feature>
<dbReference type="InterPro" id="IPR052998">
    <property type="entry name" value="Hetero-Diels-Alderase-like"/>
</dbReference>
<sequence>MHFNLLLVLTVLLRQATALVLPPSNSTSNSTGKFSARTVFQFPQGYWLENLAVRGNGQVLATTYMPSAGLYLIDPTPNASYPAVLVHQFENSTSALGIVEAEGTEPDTFYLATLNFSAADGFVPRTSQVWRVDMSSFHYSPQTGQVSGKAAVSHVTTLSSVGMANGMTLLAPDSSHILIADSLRGAIWDLDTATGHYGLSSSFPAMRSDNPARRFLGIDGVKVHQGSLYFNNAGEFTLARMPIHSDGIAKGEPVVLATDLYSDGFCLYDADTVLVTMNIDNGLAALDLESHRRWMVAGNMPDGVFTTPTSVELGRGEDAGKLAYVTMGGTYVATGAEDLVGGSLVVVDLKSATTDPKGTGRGGLLVQETETIWLEL</sequence>
<protein>
    <submittedName>
        <fullName evidence="2">Putative gluconolactonase</fullName>
    </submittedName>
</protein>
<dbReference type="SUPFAM" id="SSF63829">
    <property type="entry name" value="Calcium-dependent phosphotriesterase"/>
    <property type="match status" value="1"/>
</dbReference>